<evidence type="ECO:0000313" key="3">
    <source>
        <dbReference type="Proteomes" id="UP000050761"/>
    </source>
</evidence>
<dbReference type="AlphaFoldDB" id="A0A183FW88"/>
<accession>A0A183FW88</accession>
<sequence>MSPLRGSFGLVCLTTVALAIRQQHGVPIHSVDAAHEKPPAPKGILEEVRLSVLSKLTEPRNSSLCFLESLSFCFCTECILLKAELEPFMAE</sequence>
<feature type="chain" id="PRO_5044551703" evidence="1">
    <location>
        <begin position="20"/>
        <end position="91"/>
    </location>
</feature>
<organism evidence="3 4">
    <name type="scientific">Heligmosomoides polygyrus</name>
    <name type="common">Parasitic roundworm</name>
    <dbReference type="NCBI Taxonomy" id="6339"/>
    <lineage>
        <taxon>Eukaryota</taxon>
        <taxon>Metazoa</taxon>
        <taxon>Ecdysozoa</taxon>
        <taxon>Nematoda</taxon>
        <taxon>Chromadorea</taxon>
        <taxon>Rhabditida</taxon>
        <taxon>Rhabditina</taxon>
        <taxon>Rhabditomorpha</taxon>
        <taxon>Strongyloidea</taxon>
        <taxon>Heligmosomidae</taxon>
        <taxon>Heligmosomoides</taxon>
    </lineage>
</organism>
<feature type="signal peptide" evidence="1">
    <location>
        <begin position="1"/>
        <end position="19"/>
    </location>
</feature>
<gene>
    <name evidence="2" type="ORF">HPBE_LOCUS12674</name>
</gene>
<reference evidence="2 3" key="1">
    <citation type="submission" date="2018-11" db="EMBL/GenBank/DDBJ databases">
        <authorList>
            <consortium name="Pathogen Informatics"/>
        </authorList>
    </citation>
    <scope>NUCLEOTIDE SEQUENCE [LARGE SCALE GENOMIC DNA]</scope>
</reference>
<evidence type="ECO:0000313" key="2">
    <source>
        <dbReference type="EMBL" id="VDO93132.1"/>
    </source>
</evidence>
<protein>
    <submittedName>
        <fullName evidence="4">Secreted protein</fullName>
    </submittedName>
</protein>
<keyword evidence="3" id="KW-1185">Reference proteome</keyword>
<dbReference type="Proteomes" id="UP000050761">
    <property type="component" value="Unassembled WGS sequence"/>
</dbReference>
<accession>A0A3P8DA40</accession>
<dbReference type="WBParaSite" id="HPBE_0001267301-mRNA-1">
    <property type="protein sequence ID" value="HPBE_0001267301-mRNA-1"/>
    <property type="gene ID" value="HPBE_0001267301"/>
</dbReference>
<reference evidence="4" key="2">
    <citation type="submission" date="2019-09" db="UniProtKB">
        <authorList>
            <consortium name="WormBaseParasite"/>
        </authorList>
    </citation>
    <scope>IDENTIFICATION</scope>
</reference>
<evidence type="ECO:0000313" key="4">
    <source>
        <dbReference type="WBParaSite" id="HPBE_0001267301-mRNA-1"/>
    </source>
</evidence>
<keyword evidence="1" id="KW-0732">Signal</keyword>
<evidence type="ECO:0000256" key="1">
    <source>
        <dbReference type="SAM" id="SignalP"/>
    </source>
</evidence>
<dbReference type="EMBL" id="UZAH01027591">
    <property type="protein sequence ID" value="VDO93132.1"/>
    <property type="molecule type" value="Genomic_DNA"/>
</dbReference>
<proteinExistence type="predicted"/>
<name>A0A183FW88_HELPZ</name>